<evidence type="ECO:0000259" key="9">
    <source>
        <dbReference type="Pfam" id="PF03946"/>
    </source>
</evidence>
<evidence type="ECO:0000259" key="8">
    <source>
        <dbReference type="Pfam" id="PF00298"/>
    </source>
</evidence>
<comment type="similarity">
    <text evidence="1 7">Belongs to the universal ribosomal protein uL11 family.</text>
</comment>
<dbReference type="Pfam" id="PF00298">
    <property type="entry name" value="Ribosomal_L11"/>
    <property type="match status" value="1"/>
</dbReference>
<dbReference type="GeneID" id="109472199"/>
<dbReference type="GO" id="GO:0005762">
    <property type="term" value="C:mitochondrial large ribosomal subunit"/>
    <property type="evidence" value="ECO:0007669"/>
    <property type="project" value="TreeGrafter"/>
</dbReference>
<dbReference type="PANTHER" id="PTHR11661">
    <property type="entry name" value="60S RIBOSOMAL PROTEIN L12"/>
    <property type="match status" value="1"/>
</dbReference>
<evidence type="ECO:0000256" key="1">
    <source>
        <dbReference type="ARBA" id="ARBA00010537"/>
    </source>
</evidence>
<dbReference type="Proteomes" id="UP000515135">
    <property type="component" value="Unplaced"/>
</dbReference>
<dbReference type="SUPFAM" id="SSF54747">
    <property type="entry name" value="Ribosomal L11/L12e N-terminal domain"/>
    <property type="match status" value="1"/>
</dbReference>
<keyword evidence="2 7" id="KW-0689">Ribosomal protein</keyword>
<dbReference type="GO" id="GO:0006412">
    <property type="term" value="P:translation"/>
    <property type="evidence" value="ECO:0007669"/>
    <property type="project" value="InterPro"/>
</dbReference>
<dbReference type="GO" id="GO:0070180">
    <property type="term" value="F:large ribosomal subunit rRNA binding"/>
    <property type="evidence" value="ECO:0007669"/>
    <property type="project" value="TreeGrafter"/>
</dbReference>
<keyword evidence="3 7" id="KW-0687">Ribonucleoprotein</keyword>
<gene>
    <name evidence="11" type="primary">LOC109472199</name>
</gene>
<evidence type="ECO:0000256" key="5">
    <source>
        <dbReference type="ARBA" id="ARBA00040104"/>
    </source>
</evidence>
<dbReference type="OrthoDB" id="1091498at2759"/>
<evidence type="ECO:0000313" key="10">
    <source>
        <dbReference type="Proteomes" id="UP000515135"/>
    </source>
</evidence>
<dbReference type="InterPro" id="IPR020783">
    <property type="entry name" value="Ribosomal_uL11_C"/>
</dbReference>
<organism evidence="10 11">
    <name type="scientific">Branchiostoma belcheri</name>
    <name type="common">Amphioxus</name>
    <dbReference type="NCBI Taxonomy" id="7741"/>
    <lineage>
        <taxon>Eukaryota</taxon>
        <taxon>Metazoa</taxon>
        <taxon>Chordata</taxon>
        <taxon>Cephalochordata</taxon>
        <taxon>Leptocardii</taxon>
        <taxon>Amphioxiformes</taxon>
        <taxon>Branchiostomatidae</taxon>
        <taxon>Branchiostoma</taxon>
    </lineage>
</organism>
<evidence type="ECO:0000256" key="3">
    <source>
        <dbReference type="ARBA" id="ARBA00023274"/>
    </source>
</evidence>
<proteinExistence type="inferred from homology"/>
<dbReference type="InterPro" id="IPR020784">
    <property type="entry name" value="Ribosomal_uL11_N"/>
</dbReference>
<sequence>MSKGVKAAKKMAQAVGGPNFIKGLVPAGQALPAPPLGPILGQRGIPIAQFCKDFNEKTKHIKEGVPVPCKITILPNRKWNIEFKLPPVSYFLKAAAGVAKGAHSTGHEVGGIVTVKHVYEIAKVKGQEEHLKHLTLEQMCKSIIGQARSMGIQVVHQLEAEEYGVFLKELAERRKREAEEKAAAAEEALKGMRS</sequence>
<evidence type="ECO:0000256" key="2">
    <source>
        <dbReference type="ARBA" id="ARBA00022980"/>
    </source>
</evidence>
<dbReference type="SUPFAM" id="SSF46906">
    <property type="entry name" value="Ribosomal protein L11, C-terminal domain"/>
    <property type="match status" value="1"/>
</dbReference>
<dbReference type="NCBIfam" id="TIGR01632">
    <property type="entry name" value="L11_bact"/>
    <property type="match status" value="1"/>
</dbReference>
<dbReference type="InterPro" id="IPR006519">
    <property type="entry name" value="Ribosomal_uL11_bac-typ"/>
</dbReference>
<dbReference type="AlphaFoldDB" id="A0A6P4ZCE2"/>
<dbReference type="Gene3D" id="3.30.1550.10">
    <property type="entry name" value="Ribosomal protein L11/L12, N-terminal domain"/>
    <property type="match status" value="1"/>
</dbReference>
<evidence type="ECO:0000256" key="7">
    <source>
        <dbReference type="RuleBase" id="RU003978"/>
    </source>
</evidence>
<keyword evidence="10" id="KW-1185">Reference proteome</keyword>
<evidence type="ECO:0000256" key="6">
    <source>
        <dbReference type="ARBA" id="ARBA00041455"/>
    </source>
</evidence>
<name>A0A6P4ZCE2_BRABE</name>
<dbReference type="InterPro" id="IPR036769">
    <property type="entry name" value="Ribosomal_uL11_C_sf"/>
</dbReference>
<dbReference type="CDD" id="cd00349">
    <property type="entry name" value="Ribosomal_L11"/>
    <property type="match status" value="1"/>
</dbReference>
<dbReference type="FunFam" id="1.10.10.250:FF:000003">
    <property type="entry name" value="Mitochondrial ribosomal protein L11"/>
    <property type="match status" value="1"/>
</dbReference>
<dbReference type="RefSeq" id="XP_019627356.1">
    <property type="nucleotide sequence ID" value="XM_019771797.1"/>
</dbReference>
<feature type="domain" description="Large ribosomal subunit protein uL11 N-terminal" evidence="9">
    <location>
        <begin position="22"/>
        <end position="78"/>
    </location>
</feature>
<dbReference type="KEGG" id="bbel:109472199"/>
<accession>A0A6P4ZCE2</accession>
<feature type="domain" description="Large ribosomal subunit protein uL11 C-terminal" evidence="8">
    <location>
        <begin position="84"/>
        <end position="154"/>
    </location>
</feature>
<comment type="subunit">
    <text evidence="4">Component of the mitochondrial ribosome large subunit (39S) which comprises a 16S rRNA and about 50 distinct proteins.</text>
</comment>
<dbReference type="InterPro" id="IPR036796">
    <property type="entry name" value="Ribosomal_uL11_N_sf"/>
</dbReference>
<evidence type="ECO:0000256" key="4">
    <source>
        <dbReference type="ARBA" id="ARBA00038782"/>
    </source>
</evidence>
<dbReference type="PANTHER" id="PTHR11661:SF1">
    <property type="entry name" value="LARGE RIBOSOMAL SUBUNIT PROTEIN UL11M"/>
    <property type="match status" value="1"/>
</dbReference>
<dbReference type="SMART" id="SM00649">
    <property type="entry name" value="RL11"/>
    <property type="match status" value="1"/>
</dbReference>
<reference evidence="11" key="1">
    <citation type="submission" date="2025-08" db="UniProtKB">
        <authorList>
            <consortium name="RefSeq"/>
        </authorList>
    </citation>
    <scope>IDENTIFICATION</scope>
    <source>
        <tissue evidence="11">Gonad</tissue>
    </source>
</reference>
<protein>
    <recommendedName>
        <fullName evidence="5">Large ribosomal subunit protein uL11m</fullName>
    </recommendedName>
    <alternativeName>
        <fullName evidence="6">39S ribosomal protein L11, mitochondrial</fullName>
    </alternativeName>
</protein>
<dbReference type="GO" id="GO:0003735">
    <property type="term" value="F:structural constituent of ribosome"/>
    <property type="evidence" value="ECO:0007669"/>
    <property type="project" value="InterPro"/>
</dbReference>
<dbReference type="HAMAP" id="MF_00736">
    <property type="entry name" value="Ribosomal_uL11"/>
    <property type="match status" value="1"/>
</dbReference>
<evidence type="ECO:0000313" key="11">
    <source>
        <dbReference type="RefSeq" id="XP_019627356.1"/>
    </source>
</evidence>
<dbReference type="Gene3D" id="1.10.10.250">
    <property type="entry name" value="Ribosomal protein L11, C-terminal domain"/>
    <property type="match status" value="1"/>
</dbReference>
<dbReference type="InterPro" id="IPR000911">
    <property type="entry name" value="Ribosomal_uL11"/>
</dbReference>
<dbReference type="Pfam" id="PF03946">
    <property type="entry name" value="Ribosomal_L11_N"/>
    <property type="match status" value="1"/>
</dbReference>